<dbReference type="GO" id="GO:0015979">
    <property type="term" value="P:photosynthesis"/>
    <property type="evidence" value="ECO:0007669"/>
    <property type="project" value="UniProtKB-UniRule"/>
</dbReference>
<feature type="transmembrane region" description="Helical" evidence="8">
    <location>
        <begin position="119"/>
        <end position="140"/>
    </location>
</feature>
<comment type="subcellular location">
    <subcellularLocation>
        <location evidence="1">Membrane</location>
        <topology evidence="1">Multi-pass membrane protein</topology>
    </subcellularLocation>
    <subcellularLocation>
        <location evidence="8">Plastid</location>
        <location evidence="8">Chloroplast thylakoid membrane</location>
        <topology evidence="8">Multi-pass membrane protein</topology>
    </subcellularLocation>
</comment>
<organism evidence="10">
    <name type="scientific">Cyanidiococcus yangmingshanensis</name>
    <dbReference type="NCBI Taxonomy" id="2690220"/>
    <lineage>
        <taxon>Eukaryota</taxon>
        <taxon>Rhodophyta</taxon>
        <taxon>Bangiophyceae</taxon>
        <taxon>Cyanidiales</taxon>
        <taxon>Cyanidiaceae</taxon>
        <taxon>Cyanidiococcus</taxon>
    </lineage>
</organism>
<keyword evidence="3 8" id="KW-0602">Photosynthesis</keyword>
<dbReference type="InterPro" id="IPR022980">
    <property type="entry name" value="PSI_suXI"/>
</dbReference>
<keyword evidence="5 8" id="KW-0603">Photosystem I</keyword>
<evidence type="ECO:0000313" key="10">
    <source>
        <dbReference type="EMBL" id="QMX77445.1"/>
    </source>
</evidence>
<dbReference type="HAMAP" id="MF_00447">
    <property type="entry name" value="PSI_PsaL"/>
    <property type="match status" value="1"/>
</dbReference>
<evidence type="ECO:0000256" key="4">
    <source>
        <dbReference type="ARBA" id="ARBA00022692"/>
    </source>
</evidence>
<evidence type="ECO:0000256" key="2">
    <source>
        <dbReference type="ARBA" id="ARBA00008820"/>
    </source>
</evidence>
<evidence type="ECO:0000256" key="6">
    <source>
        <dbReference type="ARBA" id="ARBA00022989"/>
    </source>
</evidence>
<sequence>MSDYIKPYNNDPFVGHLATPINSSSLTRGYLAQLPIYRSGLSPFLRGLEIGMAHGYFLIGPFVELGPLRNTEMKYLAGLLSAVGLVVILTLGMLLYGYVSFTNDSQDMESLEGWRQLASGFLLGAVGGAGFAYLLIYSFIL</sequence>
<protein>
    <recommendedName>
        <fullName evidence="8">Photosystem I reaction center subunit XI</fullName>
    </recommendedName>
    <alternativeName>
        <fullName evidence="8">PSI subunit V</fullName>
    </alternativeName>
    <alternativeName>
        <fullName evidence="8">PSI-L</fullName>
    </alternativeName>
</protein>
<keyword evidence="10" id="KW-0150">Chloroplast</keyword>
<keyword evidence="8" id="KW-0793">Thylakoid</keyword>
<dbReference type="Gene3D" id="1.20.1240.10">
    <property type="entry name" value="Photosystem I PsaL, reaction centre subunit XI"/>
    <property type="match status" value="1"/>
</dbReference>
<geneLocation type="chloroplast" evidence="10"/>
<dbReference type="EMBL" id="MN431657">
    <property type="protein sequence ID" value="QMX77445.1"/>
    <property type="molecule type" value="Genomic_DNA"/>
</dbReference>
<dbReference type="RefSeq" id="YP_009968344.1">
    <property type="nucleotide sequence ID" value="NC_051883.1"/>
</dbReference>
<dbReference type="SUPFAM" id="SSF81568">
    <property type="entry name" value="Photosystem I reaction center subunit XI, PsaL"/>
    <property type="match status" value="1"/>
</dbReference>
<evidence type="ECO:0000256" key="7">
    <source>
        <dbReference type="ARBA" id="ARBA00023136"/>
    </source>
</evidence>
<evidence type="ECO:0000259" key="9">
    <source>
        <dbReference type="Pfam" id="PF02605"/>
    </source>
</evidence>
<keyword evidence="4 8" id="KW-0812">Transmembrane</keyword>
<dbReference type="GO" id="GO:0009538">
    <property type="term" value="C:photosystem I reaction center"/>
    <property type="evidence" value="ECO:0007669"/>
    <property type="project" value="InterPro"/>
</dbReference>
<dbReference type="AlphaFoldDB" id="A0A7G5VUS8"/>
<dbReference type="PANTHER" id="PTHR34803">
    <property type="entry name" value="PHOTOSYSTEM I REACTION CENTER SUBUNIT XI, CHLOROPLASTIC"/>
    <property type="match status" value="1"/>
</dbReference>
<keyword evidence="10" id="KW-0934">Plastid</keyword>
<dbReference type="GO" id="GO:0009535">
    <property type="term" value="C:chloroplast thylakoid membrane"/>
    <property type="evidence" value="ECO:0007669"/>
    <property type="project" value="UniProtKB-SubCell"/>
</dbReference>
<keyword evidence="7 8" id="KW-0472">Membrane</keyword>
<evidence type="ECO:0000256" key="5">
    <source>
        <dbReference type="ARBA" id="ARBA00022836"/>
    </source>
</evidence>
<feature type="transmembrane region" description="Helical" evidence="8">
    <location>
        <begin position="75"/>
        <end position="99"/>
    </location>
</feature>
<proteinExistence type="inferred from homology"/>
<comment type="similarity">
    <text evidence="2 8">Belongs to the PsaL family.</text>
</comment>
<dbReference type="InterPro" id="IPR036592">
    <property type="entry name" value="PSI_PsaL_sf"/>
</dbReference>
<evidence type="ECO:0000256" key="3">
    <source>
        <dbReference type="ARBA" id="ARBA00022531"/>
    </source>
</evidence>
<reference evidence="10" key="1">
    <citation type="submission" date="2019-09" db="EMBL/GenBank/DDBJ databases">
        <authorList>
            <person name="Liu S.-L."/>
            <person name="Chiang Y.-R."/>
            <person name="Fu H.-Y."/>
        </authorList>
    </citation>
    <scope>NUCLEOTIDE SEQUENCE</scope>
    <source>
        <strain evidence="10">THAL066</strain>
    </source>
</reference>
<feature type="domain" description="Photosystem I PsaL reaction centre subunit XI" evidence="9">
    <location>
        <begin position="5"/>
        <end position="139"/>
    </location>
</feature>
<accession>A0A7G5VUS8</accession>
<dbReference type="InterPro" id="IPR003757">
    <property type="entry name" value="PSI_PsaL"/>
</dbReference>
<evidence type="ECO:0000256" key="1">
    <source>
        <dbReference type="ARBA" id="ARBA00004141"/>
    </source>
</evidence>
<keyword evidence="6 8" id="KW-1133">Transmembrane helix</keyword>
<name>A0A7G5VUS8_9RHOD</name>
<dbReference type="Pfam" id="PF02605">
    <property type="entry name" value="PsaL"/>
    <property type="match status" value="1"/>
</dbReference>
<gene>
    <name evidence="8 10" type="primary">psaL</name>
</gene>
<dbReference type="GeneID" id="60450357"/>
<evidence type="ECO:0000256" key="8">
    <source>
        <dbReference type="HAMAP-Rule" id="MF_00447"/>
    </source>
</evidence>
<dbReference type="PANTHER" id="PTHR34803:SF2">
    <property type="entry name" value="PHOTOSYSTEM I REACTION CENTER SUBUNIT XI, CHLOROPLASTIC"/>
    <property type="match status" value="1"/>
</dbReference>